<dbReference type="SUPFAM" id="SSF51658">
    <property type="entry name" value="Xylose isomerase-like"/>
    <property type="match status" value="1"/>
</dbReference>
<evidence type="ECO:0000313" key="2">
    <source>
        <dbReference type="EMBL" id="AEJ18795.1"/>
    </source>
</evidence>
<dbReference type="STRING" id="744872.Spica_0641"/>
<dbReference type="InterPro" id="IPR050312">
    <property type="entry name" value="IolE/XylAMocC-like"/>
</dbReference>
<reference evidence="3" key="1">
    <citation type="journal article" date="2013" name="Stand. Genomic Sci.">
        <title>Genome sequence of the thermophilic fresh-water bacterium Spirochaeta caldaria type strain (H1(T)), reclassification of Spirochaeta caldaria, Spirochaeta stenostrepta, and Spirochaeta zuelzerae in the genus Treponema as Treponema caldaria comb. nov., Treponema stenostrepta comb. nov., and Treponema zuelzerae comb. nov., and emendation of the genus Treponema.</title>
        <authorList>
            <person name="Abt B."/>
            <person name="Goker M."/>
            <person name="Scheuner C."/>
            <person name="Han C."/>
            <person name="Lu M."/>
            <person name="Misra M."/>
            <person name="Lapidus A."/>
            <person name="Nolan M."/>
            <person name="Lucas S."/>
            <person name="Hammon N."/>
            <person name="Deshpande S."/>
            <person name="Cheng J.F."/>
            <person name="Tapia R."/>
            <person name="Goodwin L.A."/>
            <person name="Pitluck S."/>
            <person name="Liolios K."/>
            <person name="Pagani I."/>
            <person name="Ivanova N."/>
            <person name="Mavromatis K."/>
            <person name="Mikhailova N."/>
            <person name="Huntemann M."/>
            <person name="Pati A."/>
            <person name="Chen A."/>
            <person name="Palaniappan K."/>
            <person name="Land M."/>
            <person name="Hauser L."/>
            <person name="Jeffries C.D."/>
            <person name="Rohde M."/>
            <person name="Spring S."/>
            <person name="Gronow S."/>
            <person name="Detter J.C."/>
            <person name="Bristow J."/>
            <person name="Eisen J.A."/>
            <person name="Markowitz V."/>
            <person name="Hugenholtz P."/>
            <person name="Kyrpides N.C."/>
            <person name="Woyke T."/>
            <person name="Klenk H.P."/>
        </authorList>
    </citation>
    <scope>NUCLEOTIDE SEQUENCE</scope>
    <source>
        <strain evidence="3">ATCC 51460 / DSM 7334 / H1</strain>
    </source>
</reference>
<dbReference type="PANTHER" id="PTHR12110">
    <property type="entry name" value="HYDROXYPYRUVATE ISOMERASE"/>
    <property type="match status" value="1"/>
</dbReference>
<dbReference type="PANTHER" id="PTHR12110:SF21">
    <property type="entry name" value="XYLOSE ISOMERASE-LIKE TIM BARREL DOMAIN-CONTAINING PROTEIN"/>
    <property type="match status" value="1"/>
</dbReference>
<evidence type="ECO:0000313" key="3">
    <source>
        <dbReference type="Proteomes" id="UP000000503"/>
    </source>
</evidence>
<keyword evidence="2" id="KW-0413">Isomerase</keyword>
<evidence type="ECO:0000259" key="1">
    <source>
        <dbReference type="Pfam" id="PF01261"/>
    </source>
</evidence>
<dbReference type="RefSeq" id="WP_013968107.1">
    <property type="nucleotide sequence ID" value="NC_015732.1"/>
</dbReference>
<sequence length="285" mass="31155">MIRFGCRAHDFGKKAPEELAQDIAKTGVECVQLALSKALPESPASPGITDVPAIVSAFNSQNLQIAVLGCYINPVHPDLNERTKALARFEDHLAWAPNMGCAIVGTETGSVQPDCSYHPETLSDATFKQLVISITRLVRYAENIGPVIVGIEPVAEKHTIQSPALVKRLLDEIDSPALGVIFDPVNLVPETGIRLQDAFLDECFESFGSKIIAIHAKDYILCEGSCGPVKSKSLPAGTGELDWAGVFRRMKRFKLEGLPVLIEDIDPRFIAKTRAYLQKLWDDTC</sequence>
<protein>
    <submittedName>
        <fullName evidence="2">Xylose isomerase domain-containing protein TIM barrel</fullName>
    </submittedName>
</protein>
<dbReference type="HOGENOM" id="CLU_080433_1_0_12"/>
<dbReference type="EMBL" id="CP002868">
    <property type="protein sequence ID" value="AEJ18795.1"/>
    <property type="molecule type" value="Genomic_DNA"/>
</dbReference>
<dbReference type="Gene3D" id="3.20.20.150">
    <property type="entry name" value="Divalent-metal-dependent TIM barrel enzymes"/>
    <property type="match status" value="1"/>
</dbReference>
<organism evidence="2 3">
    <name type="scientific">Gracilinema caldarium (strain ATCC 51460 / DSM 7334 / H1)</name>
    <name type="common">Treponema caldarium</name>
    <dbReference type="NCBI Taxonomy" id="744872"/>
    <lineage>
        <taxon>Bacteria</taxon>
        <taxon>Pseudomonadati</taxon>
        <taxon>Spirochaetota</taxon>
        <taxon>Spirochaetia</taxon>
        <taxon>Spirochaetales</taxon>
        <taxon>Breznakiellaceae</taxon>
        <taxon>Gracilinema</taxon>
    </lineage>
</organism>
<dbReference type="InterPro" id="IPR036237">
    <property type="entry name" value="Xyl_isomerase-like_sf"/>
</dbReference>
<dbReference type="InterPro" id="IPR013022">
    <property type="entry name" value="Xyl_isomerase-like_TIM-brl"/>
</dbReference>
<accession>F8EX52</accession>
<gene>
    <name evidence="2" type="ordered locus">Spica_0641</name>
</gene>
<feature type="domain" description="Xylose isomerase-like TIM barrel" evidence="1">
    <location>
        <begin position="21"/>
        <end position="268"/>
    </location>
</feature>
<dbReference type="GO" id="GO:0016853">
    <property type="term" value="F:isomerase activity"/>
    <property type="evidence" value="ECO:0007669"/>
    <property type="project" value="UniProtKB-KW"/>
</dbReference>
<dbReference type="Proteomes" id="UP000000503">
    <property type="component" value="Chromosome"/>
</dbReference>
<dbReference type="eggNOG" id="COG1082">
    <property type="taxonomic scope" value="Bacteria"/>
</dbReference>
<dbReference type="KEGG" id="scd:Spica_0641"/>
<proteinExistence type="predicted"/>
<keyword evidence="3" id="KW-1185">Reference proteome</keyword>
<dbReference type="AlphaFoldDB" id="F8EX52"/>
<dbReference type="Pfam" id="PF01261">
    <property type="entry name" value="AP_endonuc_2"/>
    <property type="match status" value="1"/>
</dbReference>
<dbReference type="OrthoDB" id="9814946at2"/>
<name>F8EX52_GRAC1</name>